<keyword evidence="3" id="KW-0808">Transferase</keyword>
<dbReference type="PANTHER" id="PTHR13778">
    <property type="entry name" value="GLYCOSYLTRANSFERASE 8 DOMAIN-CONTAINING PROTEIN"/>
    <property type="match status" value="1"/>
</dbReference>
<dbReference type="RefSeq" id="XP_005780894.1">
    <property type="nucleotide sequence ID" value="XM_005780837.1"/>
</dbReference>
<feature type="compositionally biased region" description="Basic and acidic residues" evidence="5">
    <location>
        <begin position="867"/>
        <end position="880"/>
    </location>
</feature>
<dbReference type="EnsemblProtists" id="EOD28465">
    <property type="protein sequence ID" value="EOD28465"/>
    <property type="gene ID" value="EMIHUDRAFT_463115"/>
</dbReference>
<dbReference type="InterPro" id="IPR029044">
    <property type="entry name" value="Nucleotide-diphossugar_trans"/>
</dbReference>
<evidence type="ECO:0000256" key="1">
    <source>
        <dbReference type="ARBA" id="ARBA00006351"/>
    </source>
</evidence>
<keyword evidence="8" id="KW-1185">Reference proteome</keyword>
<evidence type="ECO:0000313" key="7">
    <source>
        <dbReference type="EnsemblProtists" id="EOD28465"/>
    </source>
</evidence>
<sequence length="1227" mass="132522">MLSDGGSSLLPAHILKRKQRSIRHTRAVAAAEPPKDRRRRLPRLSRRRAQLAACVLGVCALFFLCLWQLPVEPGVQSRLPDSSSQLPATADGADVATAPAVNIAIASDEEAPFGLLGVVNSTVVHCATPAALRFHLIVPNARRAPLRSQLERLWPRLHVRTYSLDGGGVRAKIARHLRQSEREPLFASPFRYAVAYLPSLLPAVRRVLFLHTDVLLRADVAPLYASFELAGAPAAAVEDCATPLSALVDTASPALSSFSPSSCALDPAVMLLDLDAWLSLDVLALLPLYRRLPREWNVAHLGRRRLSDPEIAHWRDFWKGRGVRYSATASGPTLVITAGGGLPAAKALHYHGRLKPWLLPGAKPLAEPLCRSLAEGGQPQPRDEPCRALWEPYAAEAIARLGLQRSGPGSAAARAELAALAEAKVEPADMPRLAPLEQEAAEAAKPGAVHVALLASAGPPYGLVAAINSTLAHAAAATLPRLRFHVRLAITSPPSDKLAKLAPKLGAVGVQTAPFEWPLLWLHLALPADVRRVVLLPTDAVELASAALHGKAGAAFEDCSVTFDALFNYRHPLFRDRHGRPSCSLDSELLLLDVKAWRKEEAPKQLLELVGFQRRAARRGRSSQRNENLFLQPVAALSPHVPAQLLLDKRVLRLPGRWLARGLAREGWSWSEASYWHRLWGLQGVRLPFDVRPVRAVHAAPAPRRASGDALLLRFSGGPMKPWLKRCGGAEAAGAPLCGRSGADCAKLWLRYISEQSLLLAEANEEGSLVAVEGSSARLACVTDLALKKRRAELEALVFDADAAHSRGIERAVVVQADVLTGSAKSKAPCGLYHEEQHHEPPRTRIAAMAEALAAIATRTVAPGAAKERGASGLARRVDSRMGTPPGWPAMRSSRPRSRICEMGQWKGSSRSDASKTQLGMMVTASERSHKHGSRGTTRVRPRTEASARASRNASKCRRTSSRRIVLWRVEQPEPRLKMSTDASRRRLGWARELEAGLPLLSTAQPEQKKRAGSGAKAKEVGRASSAPTAPPGRLTPTFPSTSCFQPLRQPKAVRRAPRASSAAAWTFASPAEPFGSTTTLMTRLRGLVLVTAPPGWLRKPCHSSRLKAYWSSTYSVVSSAVIEVQSVDDMTSASISGRSTASGSRIQTTSTSESSTSRPRVMKERTSDAFIAPNRRKPVTLERRFAAGLSRSGCTSSRHGSRSATNAATKLRSSAAIAALRSFPSR</sequence>
<evidence type="ECO:0000256" key="2">
    <source>
        <dbReference type="ARBA" id="ARBA00022676"/>
    </source>
</evidence>
<dbReference type="PANTHER" id="PTHR13778:SF47">
    <property type="entry name" value="LIPOPOLYSACCHARIDE 1,3-GALACTOSYLTRANSFERASE"/>
    <property type="match status" value="1"/>
</dbReference>
<keyword evidence="6" id="KW-0472">Membrane</keyword>
<feature type="region of interest" description="Disordered" evidence="5">
    <location>
        <begin position="1134"/>
        <end position="1170"/>
    </location>
</feature>
<protein>
    <submittedName>
        <fullName evidence="7">Uncharacterized protein</fullName>
    </submittedName>
</protein>
<reference evidence="7" key="2">
    <citation type="submission" date="2024-10" db="UniProtKB">
        <authorList>
            <consortium name="EnsemblProtists"/>
        </authorList>
    </citation>
    <scope>IDENTIFICATION</scope>
</reference>
<keyword evidence="4" id="KW-0479">Metal-binding</keyword>
<dbReference type="PaxDb" id="2903-EOD28465"/>
<dbReference type="HOGENOM" id="CLU_268106_0_0_1"/>
<accession>A0A0D3JY80</accession>
<dbReference type="InterPro" id="IPR050748">
    <property type="entry name" value="Glycosyltrans_8_dom-fam"/>
</dbReference>
<dbReference type="InterPro" id="IPR002495">
    <property type="entry name" value="Glyco_trans_8"/>
</dbReference>
<dbReference type="GeneID" id="17274011"/>
<evidence type="ECO:0000313" key="8">
    <source>
        <dbReference type="Proteomes" id="UP000013827"/>
    </source>
</evidence>
<keyword evidence="6" id="KW-1133">Transmembrane helix</keyword>
<feature type="compositionally biased region" description="Low complexity" evidence="5">
    <location>
        <begin position="1149"/>
        <end position="1158"/>
    </location>
</feature>
<dbReference type="GO" id="GO:0016757">
    <property type="term" value="F:glycosyltransferase activity"/>
    <property type="evidence" value="ECO:0007669"/>
    <property type="project" value="UniProtKB-KW"/>
</dbReference>
<name>A0A0D3JY80_EMIH1</name>
<keyword evidence="6" id="KW-0812">Transmembrane</keyword>
<dbReference type="SUPFAM" id="SSF53448">
    <property type="entry name" value="Nucleotide-diphospho-sugar transferases"/>
    <property type="match status" value="2"/>
</dbReference>
<dbReference type="Gene3D" id="3.90.550.10">
    <property type="entry name" value="Spore Coat Polysaccharide Biosynthesis Protein SpsA, Chain A"/>
    <property type="match status" value="1"/>
</dbReference>
<dbReference type="KEGG" id="ehx:EMIHUDRAFT_463115"/>
<feature type="region of interest" description="Disordered" evidence="5">
    <location>
        <begin position="925"/>
        <end position="961"/>
    </location>
</feature>
<dbReference type="GO" id="GO:0005794">
    <property type="term" value="C:Golgi apparatus"/>
    <property type="evidence" value="ECO:0007669"/>
    <property type="project" value="TreeGrafter"/>
</dbReference>
<evidence type="ECO:0000256" key="3">
    <source>
        <dbReference type="ARBA" id="ARBA00022679"/>
    </source>
</evidence>
<proteinExistence type="inferred from homology"/>
<dbReference type="Pfam" id="PF01501">
    <property type="entry name" value="Glyco_transf_8"/>
    <property type="match status" value="1"/>
</dbReference>
<dbReference type="Proteomes" id="UP000013827">
    <property type="component" value="Unassembled WGS sequence"/>
</dbReference>
<evidence type="ECO:0000256" key="6">
    <source>
        <dbReference type="SAM" id="Phobius"/>
    </source>
</evidence>
<feature type="region of interest" description="Disordered" evidence="5">
    <location>
        <begin position="1001"/>
        <end position="1056"/>
    </location>
</feature>
<dbReference type="AlphaFoldDB" id="A0A0D3JY80"/>
<feature type="compositionally biased region" description="Polar residues" evidence="5">
    <location>
        <begin position="1134"/>
        <end position="1148"/>
    </location>
</feature>
<evidence type="ECO:0000256" key="5">
    <source>
        <dbReference type="SAM" id="MobiDB-lite"/>
    </source>
</evidence>
<feature type="transmembrane region" description="Helical" evidence="6">
    <location>
        <begin position="49"/>
        <end position="69"/>
    </location>
</feature>
<feature type="region of interest" description="Disordered" evidence="5">
    <location>
        <begin position="20"/>
        <end position="42"/>
    </location>
</feature>
<feature type="compositionally biased region" description="Basic residues" evidence="5">
    <location>
        <begin position="929"/>
        <end position="941"/>
    </location>
</feature>
<dbReference type="GO" id="GO:0046872">
    <property type="term" value="F:metal ion binding"/>
    <property type="evidence" value="ECO:0007669"/>
    <property type="project" value="UniProtKB-KW"/>
</dbReference>
<organism evidence="7 8">
    <name type="scientific">Emiliania huxleyi (strain CCMP1516)</name>
    <dbReference type="NCBI Taxonomy" id="280463"/>
    <lineage>
        <taxon>Eukaryota</taxon>
        <taxon>Haptista</taxon>
        <taxon>Haptophyta</taxon>
        <taxon>Prymnesiophyceae</taxon>
        <taxon>Isochrysidales</taxon>
        <taxon>Noelaerhabdaceae</taxon>
        <taxon>Emiliania</taxon>
    </lineage>
</organism>
<keyword evidence="2" id="KW-0328">Glycosyltransferase</keyword>
<comment type="similarity">
    <text evidence="1">Belongs to the glycosyltransferase 8 family.</text>
</comment>
<evidence type="ECO:0000256" key="4">
    <source>
        <dbReference type="ARBA" id="ARBA00022723"/>
    </source>
</evidence>
<reference evidence="8" key="1">
    <citation type="journal article" date="2013" name="Nature">
        <title>Pan genome of the phytoplankton Emiliania underpins its global distribution.</title>
        <authorList>
            <person name="Read B.A."/>
            <person name="Kegel J."/>
            <person name="Klute M.J."/>
            <person name="Kuo A."/>
            <person name="Lefebvre S.C."/>
            <person name="Maumus F."/>
            <person name="Mayer C."/>
            <person name="Miller J."/>
            <person name="Monier A."/>
            <person name="Salamov A."/>
            <person name="Young J."/>
            <person name="Aguilar M."/>
            <person name="Claverie J.M."/>
            <person name="Frickenhaus S."/>
            <person name="Gonzalez K."/>
            <person name="Herman E.K."/>
            <person name="Lin Y.C."/>
            <person name="Napier J."/>
            <person name="Ogata H."/>
            <person name="Sarno A.F."/>
            <person name="Shmutz J."/>
            <person name="Schroeder D."/>
            <person name="de Vargas C."/>
            <person name="Verret F."/>
            <person name="von Dassow P."/>
            <person name="Valentin K."/>
            <person name="Van de Peer Y."/>
            <person name="Wheeler G."/>
            <person name="Dacks J.B."/>
            <person name="Delwiche C.F."/>
            <person name="Dyhrman S.T."/>
            <person name="Glockner G."/>
            <person name="John U."/>
            <person name="Richards T."/>
            <person name="Worden A.Z."/>
            <person name="Zhang X."/>
            <person name="Grigoriev I.V."/>
            <person name="Allen A.E."/>
            <person name="Bidle K."/>
            <person name="Borodovsky M."/>
            <person name="Bowler C."/>
            <person name="Brownlee C."/>
            <person name="Cock J.M."/>
            <person name="Elias M."/>
            <person name="Gladyshev V.N."/>
            <person name="Groth M."/>
            <person name="Guda C."/>
            <person name="Hadaegh A."/>
            <person name="Iglesias-Rodriguez M.D."/>
            <person name="Jenkins J."/>
            <person name="Jones B.M."/>
            <person name="Lawson T."/>
            <person name="Leese F."/>
            <person name="Lindquist E."/>
            <person name="Lobanov A."/>
            <person name="Lomsadze A."/>
            <person name="Malik S.B."/>
            <person name="Marsh M.E."/>
            <person name="Mackinder L."/>
            <person name="Mock T."/>
            <person name="Mueller-Roeber B."/>
            <person name="Pagarete A."/>
            <person name="Parker M."/>
            <person name="Probert I."/>
            <person name="Quesneville H."/>
            <person name="Raines C."/>
            <person name="Rensing S.A."/>
            <person name="Riano-Pachon D.M."/>
            <person name="Richier S."/>
            <person name="Rokitta S."/>
            <person name="Shiraiwa Y."/>
            <person name="Soanes D.M."/>
            <person name="van der Giezen M."/>
            <person name="Wahlund T.M."/>
            <person name="Williams B."/>
            <person name="Wilson W."/>
            <person name="Wolfe G."/>
            <person name="Wurch L.L."/>
        </authorList>
    </citation>
    <scope>NUCLEOTIDE SEQUENCE</scope>
</reference>
<feature type="region of interest" description="Disordered" evidence="5">
    <location>
        <begin position="867"/>
        <end position="897"/>
    </location>
</feature>